<evidence type="ECO:0000313" key="2">
    <source>
        <dbReference type="Proteomes" id="UP001498421"/>
    </source>
</evidence>
<organism evidence="1 2">
    <name type="scientific">Neonectria magnoliae</name>
    <dbReference type="NCBI Taxonomy" id="2732573"/>
    <lineage>
        <taxon>Eukaryota</taxon>
        <taxon>Fungi</taxon>
        <taxon>Dikarya</taxon>
        <taxon>Ascomycota</taxon>
        <taxon>Pezizomycotina</taxon>
        <taxon>Sordariomycetes</taxon>
        <taxon>Hypocreomycetidae</taxon>
        <taxon>Hypocreales</taxon>
        <taxon>Nectriaceae</taxon>
        <taxon>Neonectria</taxon>
    </lineage>
</organism>
<name>A0ABR1HP47_9HYPO</name>
<dbReference type="EMBL" id="JAZAVK010000103">
    <property type="protein sequence ID" value="KAK7422936.1"/>
    <property type="molecule type" value="Genomic_DNA"/>
</dbReference>
<evidence type="ECO:0008006" key="3">
    <source>
        <dbReference type="Google" id="ProtNLM"/>
    </source>
</evidence>
<accession>A0ABR1HP47</accession>
<reference evidence="1 2" key="1">
    <citation type="journal article" date="2025" name="Microbiol. Resour. Announc.">
        <title>Draft genome sequences for Neonectria magnoliae and Neonectria punicea, canker pathogens of Liriodendron tulipifera and Acer saccharum in West Virginia.</title>
        <authorList>
            <person name="Petronek H.M."/>
            <person name="Kasson M.T."/>
            <person name="Metheny A.M."/>
            <person name="Stauder C.M."/>
            <person name="Lovett B."/>
            <person name="Lynch S.C."/>
            <person name="Garnas J.R."/>
            <person name="Kasson L.R."/>
            <person name="Stajich J.E."/>
        </authorList>
    </citation>
    <scope>NUCLEOTIDE SEQUENCE [LARGE SCALE GENOMIC DNA]</scope>
    <source>
        <strain evidence="1 2">NRRL 64651</strain>
    </source>
</reference>
<sequence length="169" mass="19101">MDRYVTAKTTIPVPRVHAYSFTEGSPTQTTFIIIIDYIQGQTLKDLSFKKGKRWRNYTRPTKATSKLHQQLANVYIQLRQLEFPKIGALGLPIVDGKPSYACNPDDIYVCHRPMSIEIIMQGLEGMNPSARIKPRTTFSIARGFMDALFWLAKNELDKSPDIGLNTHGG</sequence>
<gene>
    <name evidence="1" type="ORF">QQZ08_009294</name>
</gene>
<comment type="caution">
    <text evidence="1">The sequence shown here is derived from an EMBL/GenBank/DDBJ whole genome shotgun (WGS) entry which is preliminary data.</text>
</comment>
<keyword evidence="2" id="KW-1185">Reference proteome</keyword>
<proteinExistence type="predicted"/>
<protein>
    <recommendedName>
        <fullName evidence="3">Protein kinase domain-containing protein</fullName>
    </recommendedName>
</protein>
<dbReference type="Proteomes" id="UP001498421">
    <property type="component" value="Unassembled WGS sequence"/>
</dbReference>
<evidence type="ECO:0000313" key="1">
    <source>
        <dbReference type="EMBL" id="KAK7422936.1"/>
    </source>
</evidence>